<name>A0A6P3W6D3_CLUHA</name>
<proteinExistence type="inferred from homology"/>
<dbReference type="AlphaFoldDB" id="A0A6P3W6D3"/>
<feature type="domain" description="Coenzyme PQQ synthesis protein F-like C-terminal lobe" evidence="12">
    <location>
        <begin position="882"/>
        <end position="982"/>
    </location>
</feature>
<evidence type="ECO:0000256" key="8">
    <source>
        <dbReference type="SAM" id="MobiDB-lite"/>
    </source>
</evidence>
<dbReference type="OrthoDB" id="4953at2759"/>
<dbReference type="CTD" id="565850"/>
<evidence type="ECO:0000313" key="13">
    <source>
        <dbReference type="Proteomes" id="UP000515152"/>
    </source>
</evidence>
<sequence length="1110" mass="126314">MPLTNKSKNADYSAALPTGSDRGEGHQPSQPRDQDVPPGGGGGGGDDNPGDPEIVKSPSDPKQYRYIVLGNGLRALLISDFSGADGKAATEDDDETEEEEEQEEEEGSIEEGDSGEGTDEESENGDDEQDSDFEELDDENDGRKKKANSEKQSAAALCIGVGSFSDPSDLPGLAHFLEHMVFMGSEKYPSENGFDAFLKKHGGSDNASTDCERTIFQFDVQRKHFKEALDRWAQFFVCPLMIKDAIEREVEAVDSEYQLAKPSDSHRKEMLFGGLAKPNHPMGKFCWGNAETLKHEPKKQKIDVYKRLREFWKRYYSAHYMTLAVQSKENLDTLEKWVREIFSEVPFNAQPQPNFSDLLDPFDTPSFNKLYRVVPVRKVHALTITWALPPQEKHYRVKPLHYISWLIGHEGTGSILSLLRKKCWALALFGGNSETGFDQNTTYSIFSVSITLTDEGFQNFYQVIHLVLQYMKMLQTLGPQQRIYEEIQKIEANEFHYQEQTDPIEYVEDICENMQVFPKEDYLTGDQLMFEFKPEVISAALALLTPDKANLMLLSPEHEGQCHLREKWFGTQYSIEDIQKEWIERWAGDFELNPELHLPVENKFIATDFTLKASDCPDTEYPVRVINSDRGCLWYKKDNKFKIPKAYIRFHLISPEIQKSPKNLVLFDLFVNILMHNLAEPAYEADVAQLEYKLVAGEHGLAIKVKGFNHKLPLLFNLIVDHLADFSAAPDVFAMFAEQLKKTYFNILIKPEKLGKDVRLLILEHARWSMIQRYQAVVDRLTVADLMDFVDRFKSELYAEGHVQGNFASKESVEFLQYVTDKLQFKKLPAEVPVLFRVVELPQQHQLCKVKSLNKGDANSEVTVYYQSGPKNLREHTLMELLVMHMEEPCFDFLRTKETLGYHVYPTCRNTSGVLGFSVTVETQATKFNTELVETKIEEFLVSFGEKMAALSDEAFKTQVTALVKLKECEDTHLGEEVDRNWAEVVTQQYVFDRLNREIDALKLMTKAELVSWFMEHRGQTSRKLSVHVVGFGVEENDPPTGEHHRDEGDERAGGDDGGASKCFVSSSYGEVSKLTFLPVSPTLASATAITDIRAFTAALHLYPYHKILK</sequence>
<dbReference type="InterPro" id="IPR050626">
    <property type="entry name" value="Peptidase_M16"/>
</dbReference>
<feature type="domain" description="Peptidase M16 N-terminal" evidence="9">
    <location>
        <begin position="147"/>
        <end position="267"/>
    </location>
</feature>
<dbReference type="KEGG" id="char:105906141"/>
<feature type="region of interest" description="Disordered" evidence="8">
    <location>
        <begin position="1"/>
        <end position="61"/>
    </location>
</feature>
<keyword evidence="2" id="KW-0645">Protease</keyword>
<dbReference type="PROSITE" id="PS00143">
    <property type="entry name" value="INSULINASE"/>
    <property type="match status" value="1"/>
</dbReference>
<keyword evidence="13" id="KW-1185">Reference proteome</keyword>
<dbReference type="Gene3D" id="3.30.830.10">
    <property type="entry name" value="Metalloenzyme, LuxS/M16 peptidase-like"/>
    <property type="match status" value="4"/>
</dbReference>
<dbReference type="GO" id="GO:0005737">
    <property type="term" value="C:cytoplasm"/>
    <property type="evidence" value="ECO:0007669"/>
    <property type="project" value="UniProtKB-ARBA"/>
</dbReference>
<evidence type="ECO:0000259" key="10">
    <source>
        <dbReference type="Pfam" id="PF05193"/>
    </source>
</evidence>
<evidence type="ECO:0000313" key="14">
    <source>
        <dbReference type="RefSeq" id="XP_012689706.2"/>
    </source>
</evidence>
<gene>
    <name evidence="14" type="primary">nrd1a</name>
</gene>
<evidence type="ECO:0000256" key="6">
    <source>
        <dbReference type="ARBA" id="ARBA00023049"/>
    </source>
</evidence>
<feature type="domain" description="Peptidase M16 middle/third" evidence="11">
    <location>
        <begin position="495"/>
        <end position="776"/>
    </location>
</feature>
<feature type="domain" description="Peptidase M16 C-terminal" evidence="10">
    <location>
        <begin position="305"/>
        <end position="489"/>
    </location>
</feature>
<feature type="compositionally biased region" description="Basic and acidic residues" evidence="8">
    <location>
        <begin position="1041"/>
        <end position="1055"/>
    </location>
</feature>
<dbReference type="PANTHER" id="PTHR43690:SF18">
    <property type="entry name" value="INSULIN-DEGRADING ENZYME-RELATED"/>
    <property type="match status" value="1"/>
</dbReference>
<comment type="similarity">
    <text evidence="1 7">Belongs to the peptidase M16 family.</text>
</comment>
<dbReference type="InterPro" id="IPR054734">
    <property type="entry name" value="PqqF-like_C_4"/>
</dbReference>
<accession>A0A6P3W6D3</accession>
<keyword evidence="6" id="KW-0482">Metalloprotease</keyword>
<feature type="region of interest" description="Disordered" evidence="8">
    <location>
        <begin position="1035"/>
        <end position="1058"/>
    </location>
</feature>
<dbReference type="InterPro" id="IPR011765">
    <property type="entry name" value="Pept_M16_N"/>
</dbReference>
<evidence type="ECO:0000256" key="2">
    <source>
        <dbReference type="ARBA" id="ARBA00022670"/>
    </source>
</evidence>
<evidence type="ECO:0000259" key="12">
    <source>
        <dbReference type="Pfam" id="PF22456"/>
    </source>
</evidence>
<dbReference type="InterPro" id="IPR032632">
    <property type="entry name" value="Peptidase_M16_M"/>
</dbReference>
<dbReference type="Pfam" id="PF22456">
    <property type="entry name" value="PqqF-like_C_4"/>
    <property type="match status" value="1"/>
</dbReference>
<evidence type="ECO:0000256" key="3">
    <source>
        <dbReference type="ARBA" id="ARBA00022723"/>
    </source>
</evidence>
<keyword evidence="4" id="KW-0378">Hydrolase</keyword>
<dbReference type="Pfam" id="PF16187">
    <property type="entry name" value="Peptidase_M16_M"/>
    <property type="match status" value="1"/>
</dbReference>
<feature type="region of interest" description="Disordered" evidence="8">
    <location>
        <begin position="83"/>
        <end position="149"/>
    </location>
</feature>
<keyword evidence="3" id="KW-0479">Metal-binding</keyword>
<dbReference type="FunFam" id="3.30.830.10:FF:000005">
    <property type="entry name" value="nardilysin isoform X1"/>
    <property type="match status" value="1"/>
</dbReference>
<dbReference type="Proteomes" id="UP000515152">
    <property type="component" value="Chromosome 22"/>
</dbReference>
<feature type="compositionally biased region" description="Gly residues" evidence="8">
    <location>
        <begin position="38"/>
        <end position="47"/>
    </location>
</feature>
<dbReference type="PANTHER" id="PTHR43690">
    <property type="entry name" value="NARDILYSIN"/>
    <property type="match status" value="1"/>
</dbReference>
<dbReference type="Pfam" id="PF00675">
    <property type="entry name" value="Peptidase_M16"/>
    <property type="match status" value="1"/>
</dbReference>
<dbReference type="SUPFAM" id="SSF63411">
    <property type="entry name" value="LuxS/MPP-like metallohydrolase"/>
    <property type="match status" value="4"/>
</dbReference>
<evidence type="ECO:0000256" key="5">
    <source>
        <dbReference type="ARBA" id="ARBA00022833"/>
    </source>
</evidence>
<dbReference type="Pfam" id="PF05193">
    <property type="entry name" value="Peptidase_M16_C"/>
    <property type="match status" value="1"/>
</dbReference>
<keyword evidence="5" id="KW-0862">Zinc</keyword>
<dbReference type="RefSeq" id="XP_012689706.2">
    <property type="nucleotide sequence ID" value="XM_012834252.3"/>
</dbReference>
<dbReference type="GO" id="GO:0006508">
    <property type="term" value="P:proteolysis"/>
    <property type="evidence" value="ECO:0007669"/>
    <property type="project" value="UniProtKB-KW"/>
</dbReference>
<dbReference type="InterPro" id="IPR001431">
    <property type="entry name" value="Pept_M16_Zn_BS"/>
</dbReference>
<reference evidence="14" key="1">
    <citation type="submission" date="2025-08" db="UniProtKB">
        <authorList>
            <consortium name="RefSeq"/>
        </authorList>
    </citation>
    <scope>IDENTIFICATION</scope>
</reference>
<dbReference type="GO" id="GO:0004222">
    <property type="term" value="F:metalloendopeptidase activity"/>
    <property type="evidence" value="ECO:0007669"/>
    <property type="project" value="InterPro"/>
</dbReference>
<evidence type="ECO:0000256" key="7">
    <source>
        <dbReference type="RuleBase" id="RU004447"/>
    </source>
</evidence>
<protein>
    <submittedName>
        <fullName evidence="14">Nardilysin</fullName>
    </submittedName>
</protein>
<organism evidence="13 14">
    <name type="scientific">Clupea harengus</name>
    <name type="common">Atlantic herring</name>
    <dbReference type="NCBI Taxonomy" id="7950"/>
    <lineage>
        <taxon>Eukaryota</taxon>
        <taxon>Metazoa</taxon>
        <taxon>Chordata</taxon>
        <taxon>Craniata</taxon>
        <taxon>Vertebrata</taxon>
        <taxon>Euteleostomi</taxon>
        <taxon>Actinopterygii</taxon>
        <taxon>Neopterygii</taxon>
        <taxon>Teleostei</taxon>
        <taxon>Clupei</taxon>
        <taxon>Clupeiformes</taxon>
        <taxon>Clupeoidei</taxon>
        <taxon>Clupeidae</taxon>
        <taxon>Clupea</taxon>
    </lineage>
</organism>
<evidence type="ECO:0000256" key="1">
    <source>
        <dbReference type="ARBA" id="ARBA00007261"/>
    </source>
</evidence>
<feature type="compositionally biased region" description="Acidic residues" evidence="8">
    <location>
        <begin position="91"/>
        <end position="140"/>
    </location>
</feature>
<dbReference type="InterPro" id="IPR011249">
    <property type="entry name" value="Metalloenz_LuxS/M16"/>
</dbReference>
<evidence type="ECO:0000259" key="9">
    <source>
        <dbReference type="Pfam" id="PF00675"/>
    </source>
</evidence>
<dbReference type="InterPro" id="IPR007863">
    <property type="entry name" value="Peptidase_M16_C"/>
</dbReference>
<dbReference type="GO" id="GO:0046872">
    <property type="term" value="F:metal ion binding"/>
    <property type="evidence" value="ECO:0007669"/>
    <property type="project" value="UniProtKB-KW"/>
</dbReference>
<evidence type="ECO:0000259" key="11">
    <source>
        <dbReference type="Pfam" id="PF16187"/>
    </source>
</evidence>
<evidence type="ECO:0000256" key="4">
    <source>
        <dbReference type="ARBA" id="ARBA00022801"/>
    </source>
</evidence>
<dbReference type="GeneID" id="105906141"/>